<evidence type="ECO:0000259" key="5">
    <source>
        <dbReference type="PROSITE" id="PS51677"/>
    </source>
</evidence>
<organism evidence="6 7">
    <name type="scientific">Basidiobolus ranarum</name>
    <dbReference type="NCBI Taxonomy" id="34480"/>
    <lineage>
        <taxon>Eukaryota</taxon>
        <taxon>Fungi</taxon>
        <taxon>Fungi incertae sedis</taxon>
        <taxon>Zoopagomycota</taxon>
        <taxon>Entomophthoromycotina</taxon>
        <taxon>Basidiobolomycetes</taxon>
        <taxon>Basidiobolales</taxon>
        <taxon>Basidiobolaceae</taxon>
        <taxon>Basidiobolus</taxon>
    </lineage>
</organism>
<feature type="compositionally biased region" description="Acidic residues" evidence="3">
    <location>
        <begin position="349"/>
        <end position="360"/>
    </location>
</feature>
<sequence length="477" mass="50856">MHLQLTSLALLALIKVAHAQEAESTTLATINPAWVSEYDLSSVPDIAPRPVGSGTCPTSQCGPGDCENCWETCGNCALPDDIYGCQAGQWALTFDDGPSQYTSQLLDILAAANVKATFQMIGSNVIQFPDVVKRAYDEGHQIASHTWSHPHLMSLSNAQIVAEVKATEDTLFNITGAKPAYIRPPYGEADDRVKAIFKAMGYHTLLWNMDTLDWDISEKNEDPSLILDSFKTAILNGTDLNAHNDPGFVSLQHDIYIDTVEQTPNIAQLLSQYNFHFVLAYECANLPPYQNLSMNTTNSDSSSGSSTTVLSDSGSTDDSDDVGDDSNSDDASASTEDDSSSDDASASTDDSDDTEDDSNSDDASASTDDSDDTEDDSSSDDASASTDDSDDTGDDSGSDDASALTDDSDDAGDDSSSDDASASTDDSQDTGDNTSNTVSFEKRGLVNFSTQSSNTSSYSVPLSTIFFIAIYSYFILA</sequence>
<dbReference type="EC" id="3.5.1.41" evidence="6"/>
<proteinExistence type="predicted"/>
<dbReference type="InterPro" id="IPR002509">
    <property type="entry name" value="NODB_dom"/>
</dbReference>
<dbReference type="SUPFAM" id="SSF88713">
    <property type="entry name" value="Glycoside hydrolase/deacetylase"/>
    <property type="match status" value="1"/>
</dbReference>
<keyword evidence="1" id="KW-0479">Metal-binding</keyword>
<evidence type="ECO:0000256" key="3">
    <source>
        <dbReference type="SAM" id="MobiDB-lite"/>
    </source>
</evidence>
<dbReference type="Pfam" id="PF01522">
    <property type="entry name" value="Polysacc_deac_1"/>
    <property type="match status" value="1"/>
</dbReference>
<dbReference type="InterPro" id="IPR011330">
    <property type="entry name" value="Glyco_hydro/deAcase_b/a-brl"/>
</dbReference>
<feature type="compositionally biased region" description="Acidic residues" evidence="3">
    <location>
        <begin position="368"/>
        <end position="379"/>
    </location>
</feature>
<keyword evidence="4" id="KW-0732">Signal</keyword>
<dbReference type="EMBL" id="JASJQH010006999">
    <property type="protein sequence ID" value="KAK9720910.1"/>
    <property type="molecule type" value="Genomic_DNA"/>
</dbReference>
<dbReference type="PROSITE" id="PS51677">
    <property type="entry name" value="NODB"/>
    <property type="match status" value="1"/>
</dbReference>
<evidence type="ECO:0000313" key="6">
    <source>
        <dbReference type="EMBL" id="KAK9720910.1"/>
    </source>
</evidence>
<feature type="signal peptide" evidence="4">
    <location>
        <begin position="1"/>
        <end position="19"/>
    </location>
</feature>
<reference evidence="6 7" key="1">
    <citation type="submission" date="2023-04" db="EMBL/GenBank/DDBJ databases">
        <title>Genome of Basidiobolus ranarum AG-B5.</title>
        <authorList>
            <person name="Stajich J.E."/>
            <person name="Carter-House D."/>
            <person name="Gryganskyi A."/>
        </authorList>
    </citation>
    <scope>NUCLEOTIDE SEQUENCE [LARGE SCALE GENOMIC DNA]</scope>
    <source>
        <strain evidence="6 7">AG-B5</strain>
    </source>
</reference>
<dbReference type="Gene3D" id="3.20.20.370">
    <property type="entry name" value="Glycoside hydrolase/deacetylase"/>
    <property type="match status" value="1"/>
</dbReference>
<protein>
    <submittedName>
        <fullName evidence="6">Chitin deacetylase</fullName>
        <ecNumber evidence="6">3.5.1.41</ecNumber>
    </submittedName>
</protein>
<evidence type="ECO:0000256" key="4">
    <source>
        <dbReference type="SAM" id="SignalP"/>
    </source>
</evidence>
<feature type="compositionally biased region" description="Low complexity" evidence="3">
    <location>
        <begin position="299"/>
        <end position="314"/>
    </location>
</feature>
<evidence type="ECO:0000313" key="7">
    <source>
        <dbReference type="Proteomes" id="UP001479436"/>
    </source>
</evidence>
<feature type="chain" id="PRO_5046027428" evidence="4">
    <location>
        <begin position="20"/>
        <end position="477"/>
    </location>
</feature>
<dbReference type="PANTHER" id="PTHR10587:SF133">
    <property type="entry name" value="CHITIN DEACETYLASE 1-RELATED"/>
    <property type="match status" value="1"/>
</dbReference>
<evidence type="ECO:0000256" key="2">
    <source>
        <dbReference type="ARBA" id="ARBA00022801"/>
    </source>
</evidence>
<accession>A0ABR2W628</accession>
<name>A0ABR2W628_9FUNG</name>
<dbReference type="InterPro" id="IPR050248">
    <property type="entry name" value="Polysacc_deacetylase_ArnD"/>
</dbReference>
<feature type="compositionally biased region" description="Acidic residues" evidence="3">
    <location>
        <begin position="315"/>
        <end position="328"/>
    </location>
</feature>
<comment type="caution">
    <text evidence="6">The sequence shown here is derived from an EMBL/GenBank/DDBJ whole genome shotgun (WGS) entry which is preliminary data.</text>
</comment>
<evidence type="ECO:0000256" key="1">
    <source>
        <dbReference type="ARBA" id="ARBA00022723"/>
    </source>
</evidence>
<feature type="compositionally biased region" description="Acidic residues" evidence="3">
    <location>
        <begin position="387"/>
        <end position="398"/>
    </location>
</feature>
<dbReference type="Proteomes" id="UP001479436">
    <property type="component" value="Unassembled WGS sequence"/>
</dbReference>
<keyword evidence="7" id="KW-1185">Reference proteome</keyword>
<feature type="domain" description="NodB homology" evidence="5">
    <location>
        <begin position="88"/>
        <end position="278"/>
    </location>
</feature>
<keyword evidence="2 6" id="KW-0378">Hydrolase</keyword>
<feature type="region of interest" description="Disordered" evidence="3">
    <location>
        <begin position="295"/>
        <end position="442"/>
    </location>
</feature>
<dbReference type="GO" id="GO:0004099">
    <property type="term" value="F:chitin deacetylase activity"/>
    <property type="evidence" value="ECO:0007669"/>
    <property type="project" value="UniProtKB-EC"/>
</dbReference>
<dbReference type="PANTHER" id="PTHR10587">
    <property type="entry name" value="GLYCOSYL TRANSFERASE-RELATED"/>
    <property type="match status" value="1"/>
</dbReference>
<gene>
    <name evidence="6" type="primary">CDA2_5</name>
    <name evidence="6" type="ORF">K7432_003858</name>
</gene>
<feature type="compositionally biased region" description="Acidic residues" evidence="3">
    <location>
        <begin position="406"/>
        <end position="417"/>
    </location>
</feature>